<dbReference type="Gene3D" id="2.60.120.590">
    <property type="entry name" value="Alpha-ketoglutarate-dependent dioxygenase AlkB-like"/>
    <property type="match status" value="1"/>
</dbReference>
<accession>A0A944GUB6</accession>
<dbReference type="AlphaFoldDB" id="A0A944GUB6"/>
<keyword evidence="4 6" id="KW-0408">Iron</keyword>
<feature type="binding site" evidence="5">
    <location>
        <begin position="195"/>
        <end position="201"/>
    </location>
    <ligand>
        <name>2-oxoglutarate</name>
        <dbReference type="ChEBI" id="CHEBI:16810"/>
    </ligand>
</feature>
<reference evidence="8" key="1">
    <citation type="submission" date="2018-08" db="EMBL/GenBank/DDBJ databases">
        <authorList>
            <person name="Jin W."/>
            <person name="Wang H."/>
            <person name="Yang Y."/>
            <person name="Li M."/>
            <person name="Liu J."/>
        </authorList>
    </citation>
    <scope>NUCLEOTIDE SEQUENCE</scope>
    <source>
        <strain evidence="8">AESS21</strain>
    </source>
</reference>
<dbReference type="InterPro" id="IPR005123">
    <property type="entry name" value="Oxoglu/Fe-dep_dioxygenase_dom"/>
</dbReference>
<evidence type="ECO:0000256" key="1">
    <source>
        <dbReference type="ARBA" id="ARBA00022723"/>
    </source>
</evidence>
<keyword evidence="2 8" id="KW-0223">Dioxygenase</keyword>
<dbReference type="GO" id="GO:0008198">
    <property type="term" value="F:ferrous iron binding"/>
    <property type="evidence" value="ECO:0007669"/>
    <property type="project" value="TreeGrafter"/>
</dbReference>
<organism evidence="8 9">
    <name type="scientific">Roseibium polysiphoniae</name>
    <dbReference type="NCBI Taxonomy" id="2571221"/>
    <lineage>
        <taxon>Bacteria</taxon>
        <taxon>Pseudomonadati</taxon>
        <taxon>Pseudomonadota</taxon>
        <taxon>Alphaproteobacteria</taxon>
        <taxon>Hyphomicrobiales</taxon>
        <taxon>Stappiaceae</taxon>
        <taxon>Roseibium</taxon>
    </lineage>
</organism>
<dbReference type="PANTHER" id="PTHR16557">
    <property type="entry name" value="ALKYLATED DNA REPAIR PROTEIN ALKB-RELATED"/>
    <property type="match status" value="1"/>
</dbReference>
<feature type="binding site" evidence="5">
    <location>
        <position position="151"/>
    </location>
    <ligand>
        <name>substrate</name>
    </ligand>
</feature>
<feature type="binding site" evidence="5">
    <location>
        <position position="63"/>
    </location>
    <ligand>
        <name>substrate</name>
    </ligand>
</feature>
<evidence type="ECO:0000259" key="7">
    <source>
        <dbReference type="PROSITE" id="PS51471"/>
    </source>
</evidence>
<dbReference type="PROSITE" id="PS51471">
    <property type="entry name" value="FE2OG_OXY"/>
    <property type="match status" value="1"/>
</dbReference>
<evidence type="ECO:0000256" key="5">
    <source>
        <dbReference type="PIRSR" id="PIRSR604574-1"/>
    </source>
</evidence>
<keyword evidence="3" id="KW-0560">Oxidoreductase</keyword>
<name>A0A944GUB6_9HYPH</name>
<evidence type="ECO:0000313" key="8">
    <source>
        <dbReference type="EMBL" id="MBS8262177.1"/>
    </source>
</evidence>
<evidence type="ECO:0000313" key="9">
    <source>
        <dbReference type="Proteomes" id="UP000705379"/>
    </source>
</evidence>
<dbReference type="Proteomes" id="UP000705379">
    <property type="component" value="Unassembled WGS sequence"/>
</dbReference>
<feature type="binding site" evidence="6">
    <location>
        <position position="121"/>
    </location>
    <ligand>
        <name>Fe cation</name>
        <dbReference type="ChEBI" id="CHEBI:24875"/>
        <note>catalytic</note>
    </ligand>
</feature>
<dbReference type="GO" id="GO:0035516">
    <property type="term" value="F:broad specificity oxidative DNA demethylase activity"/>
    <property type="evidence" value="ECO:0007669"/>
    <property type="project" value="TreeGrafter"/>
</dbReference>
<evidence type="ECO:0000256" key="6">
    <source>
        <dbReference type="PIRSR" id="PIRSR604574-2"/>
    </source>
</evidence>
<dbReference type="RefSeq" id="WP_213217475.1">
    <property type="nucleotide sequence ID" value="NZ_QTKU01000005.1"/>
</dbReference>
<dbReference type="Pfam" id="PF13532">
    <property type="entry name" value="2OG-FeII_Oxy_2"/>
    <property type="match status" value="1"/>
</dbReference>
<feature type="binding site" evidence="5">
    <location>
        <position position="125"/>
    </location>
    <ligand>
        <name>substrate</name>
    </ligand>
</feature>
<evidence type="ECO:0000256" key="4">
    <source>
        <dbReference type="ARBA" id="ARBA00023004"/>
    </source>
</evidence>
<dbReference type="GO" id="GO:0035515">
    <property type="term" value="F:oxidative RNA demethylase activity"/>
    <property type="evidence" value="ECO:0007669"/>
    <property type="project" value="TreeGrafter"/>
</dbReference>
<feature type="binding site" evidence="5">
    <location>
        <begin position="110"/>
        <end position="112"/>
    </location>
    <ligand>
        <name>2-oxoglutarate</name>
        <dbReference type="ChEBI" id="CHEBI:16810"/>
    </ligand>
</feature>
<feature type="binding site" evidence="6">
    <location>
        <position position="123"/>
    </location>
    <ligand>
        <name>Fe cation</name>
        <dbReference type="ChEBI" id="CHEBI:24875"/>
        <note>catalytic</note>
    </ligand>
</feature>
<evidence type="ECO:0000256" key="3">
    <source>
        <dbReference type="ARBA" id="ARBA00023002"/>
    </source>
</evidence>
<dbReference type="PANTHER" id="PTHR16557:SF2">
    <property type="entry name" value="NUCLEIC ACID DIOXYGENASE ALKBH1"/>
    <property type="match status" value="1"/>
</dbReference>
<dbReference type="EMBL" id="QTKU01000005">
    <property type="protein sequence ID" value="MBS8262177.1"/>
    <property type="molecule type" value="Genomic_DNA"/>
</dbReference>
<gene>
    <name evidence="8" type="ORF">DYI23_18255</name>
</gene>
<protein>
    <submittedName>
        <fullName evidence="8">Alpha-ketoglutarate-dependent dioxygenase AlkB</fullName>
    </submittedName>
</protein>
<evidence type="ECO:0000256" key="2">
    <source>
        <dbReference type="ARBA" id="ARBA00022964"/>
    </source>
</evidence>
<keyword evidence="1 6" id="KW-0479">Metal-binding</keyword>
<proteinExistence type="predicted"/>
<dbReference type="InterPro" id="IPR004574">
    <property type="entry name" value="Alkb"/>
</dbReference>
<feature type="binding site" evidence="6">
    <location>
        <position position="177"/>
    </location>
    <ligand>
        <name>Fe cation</name>
        <dbReference type="ChEBI" id="CHEBI:24875"/>
        <note>catalytic</note>
    </ligand>
</feature>
<feature type="domain" description="Fe2OG dioxygenase" evidence="7">
    <location>
        <begin position="103"/>
        <end position="204"/>
    </location>
</feature>
<sequence>MTKGHPPPAGFRLLPEYFDREAQEALVDELRLVLAKAPLFQPKMPKTGKAFSVRMSNCGSLGWVADINGYRYQPTHPATGEKWPEMPSALRKLWNAVAADAPEPEACLINYYATTAKMGLHQDKDEEMFGAPVVSVSLGDTATFRIGGTTRKAPTSSMRLTSGDVVILGGEARLAYHGIDRVLPGSSTLLKNGGRINLTLRRVTPDQ</sequence>
<dbReference type="GO" id="GO:0005737">
    <property type="term" value="C:cytoplasm"/>
    <property type="evidence" value="ECO:0007669"/>
    <property type="project" value="TreeGrafter"/>
</dbReference>
<dbReference type="GO" id="GO:0035513">
    <property type="term" value="P:oxidative RNA demethylation"/>
    <property type="evidence" value="ECO:0007669"/>
    <property type="project" value="TreeGrafter"/>
</dbReference>
<dbReference type="InterPro" id="IPR037151">
    <property type="entry name" value="AlkB-like_sf"/>
</dbReference>
<comment type="cofactor">
    <cofactor evidence="6">
        <name>Fe(2+)</name>
        <dbReference type="ChEBI" id="CHEBI:29033"/>
    </cofactor>
    <text evidence="6">Binds 1 Fe(2+) ion per subunit.</text>
</comment>
<dbReference type="InterPro" id="IPR027450">
    <property type="entry name" value="AlkB-like"/>
</dbReference>
<feature type="binding site" evidence="5">
    <location>
        <begin position="70"/>
        <end position="72"/>
    </location>
    <ligand>
        <name>substrate</name>
    </ligand>
</feature>
<comment type="caution">
    <text evidence="8">The sequence shown here is derived from an EMBL/GenBank/DDBJ whole genome shotgun (WGS) entry which is preliminary data.</text>
</comment>
<reference evidence="8" key="2">
    <citation type="journal article" date="2021" name="Microorganisms">
        <title>Bacterial Dimethylsulfoniopropionate Biosynthesis in the East China Sea.</title>
        <authorList>
            <person name="Liu J."/>
            <person name="Zhang Y."/>
            <person name="Liu J."/>
            <person name="Zhong H."/>
            <person name="Williams B.T."/>
            <person name="Zheng Y."/>
            <person name="Curson A.R.J."/>
            <person name="Sun C."/>
            <person name="Sun H."/>
            <person name="Song D."/>
            <person name="Wagner Mackenzie B."/>
            <person name="Bermejo Martinez A."/>
            <person name="Todd J.D."/>
            <person name="Zhang X.H."/>
        </authorList>
    </citation>
    <scope>NUCLEOTIDE SEQUENCE</scope>
    <source>
        <strain evidence="8">AESS21</strain>
    </source>
</reference>
<dbReference type="SUPFAM" id="SSF51197">
    <property type="entry name" value="Clavaminate synthase-like"/>
    <property type="match status" value="1"/>
</dbReference>